<proteinExistence type="predicted"/>
<dbReference type="PANTHER" id="PTHR43513">
    <property type="entry name" value="DIHYDROOROTATE DEHYDROGENASE B (NAD(+)), ELECTRON TRANSFER SUBUNIT"/>
    <property type="match status" value="1"/>
</dbReference>
<dbReference type="EMBL" id="BARS01030738">
    <property type="protein sequence ID" value="GAG25291.1"/>
    <property type="molecule type" value="Genomic_DNA"/>
</dbReference>
<feature type="non-terminal residue" evidence="2">
    <location>
        <position position="1"/>
    </location>
</feature>
<reference evidence="2" key="1">
    <citation type="journal article" date="2014" name="Front. Microbiol.">
        <title>High frequency of phylogenetically diverse reductive dehalogenase-homologous genes in deep subseafloor sedimentary metagenomes.</title>
        <authorList>
            <person name="Kawai M."/>
            <person name="Futagami T."/>
            <person name="Toyoda A."/>
            <person name="Takaki Y."/>
            <person name="Nishi S."/>
            <person name="Hori S."/>
            <person name="Arai W."/>
            <person name="Tsubouchi T."/>
            <person name="Morono Y."/>
            <person name="Uchiyama I."/>
            <person name="Ito T."/>
            <person name="Fujiyama A."/>
            <person name="Inagaki F."/>
            <person name="Takami H."/>
        </authorList>
    </citation>
    <scope>NUCLEOTIDE SEQUENCE</scope>
    <source>
        <strain evidence="2">Expedition CK06-06</strain>
    </source>
</reference>
<accession>X0XJX2</accession>
<evidence type="ECO:0000259" key="1">
    <source>
        <dbReference type="Pfam" id="PF10418"/>
    </source>
</evidence>
<sequence>TILGGRSKEFVIMEDEMRKASDELLICTDDGSYGKKGFVTVVLQELLDAKTPIDYCIAIGPPIMMRNVCKITKPYGVTTYVSLNTIMVDGTGMCGSCRVTVDGKTRFVCVDGPEFNGHQVDFDEMFKRMETFKPLEDEAYRRHQKQMKKKHVRKVAMEGD</sequence>
<dbReference type="InterPro" id="IPR019480">
    <property type="entry name" value="Dihydroorotate_DH_Fe-S-bd"/>
</dbReference>
<name>X0XJX2_9ZZZZ</name>
<evidence type="ECO:0000313" key="2">
    <source>
        <dbReference type="EMBL" id="GAG25291.1"/>
    </source>
</evidence>
<dbReference type="SUPFAM" id="SSF52343">
    <property type="entry name" value="Ferredoxin reductase-like, C-terminal NADP-linked domain"/>
    <property type="match status" value="1"/>
</dbReference>
<dbReference type="InterPro" id="IPR050353">
    <property type="entry name" value="PyrK_electron_transfer"/>
</dbReference>
<comment type="caution">
    <text evidence="2">The sequence shown here is derived from an EMBL/GenBank/DDBJ whole genome shotgun (WGS) entry which is preliminary data.</text>
</comment>
<feature type="domain" description="Dihydroorotate dehydrogenase electron transfer subunit iron-sulphur cluster binding" evidence="1">
    <location>
        <begin position="84"/>
        <end position="121"/>
    </location>
</feature>
<dbReference type="PANTHER" id="PTHR43513:SF3">
    <property type="entry name" value="DIHYDROOROTATE DEHYDROGENASE B (NAD(+)), ELECTRON TRANSFER SUBUNIT-RELATED"/>
    <property type="match status" value="1"/>
</dbReference>
<gene>
    <name evidence="2" type="ORF">S01H1_47916</name>
</gene>
<dbReference type="InterPro" id="IPR039261">
    <property type="entry name" value="FNR_nucleotide-bd"/>
</dbReference>
<organism evidence="2">
    <name type="scientific">marine sediment metagenome</name>
    <dbReference type="NCBI Taxonomy" id="412755"/>
    <lineage>
        <taxon>unclassified sequences</taxon>
        <taxon>metagenomes</taxon>
        <taxon>ecological metagenomes</taxon>
    </lineage>
</organism>
<dbReference type="Gene3D" id="3.40.50.80">
    <property type="entry name" value="Nucleotide-binding domain of ferredoxin-NADP reductase (FNR) module"/>
    <property type="match status" value="1"/>
</dbReference>
<dbReference type="Pfam" id="PF10418">
    <property type="entry name" value="DHODB_Fe-S_bind"/>
    <property type="match status" value="1"/>
</dbReference>
<dbReference type="AlphaFoldDB" id="X0XJX2"/>
<dbReference type="NCBIfam" id="NF004862">
    <property type="entry name" value="PRK06222.1"/>
    <property type="match status" value="1"/>
</dbReference>
<protein>
    <recommendedName>
        <fullName evidence="1">Dihydroorotate dehydrogenase electron transfer subunit iron-sulphur cluster binding domain-containing protein</fullName>
    </recommendedName>
</protein>